<dbReference type="Gene3D" id="3.40.50.2300">
    <property type="match status" value="1"/>
</dbReference>
<feature type="modified residue" description="4-aspartylphosphate" evidence="2">
    <location>
        <position position="53"/>
    </location>
</feature>
<dbReference type="Pfam" id="PF04397">
    <property type="entry name" value="LytTR"/>
    <property type="match status" value="1"/>
</dbReference>
<sequence length="255" mass="29196">MIRAIIVDDEELARDEMRFLLEGEDVEIVAEAKDGPEALALAGELSPDLIFLDIQMPGMNGFQVLQNLVEKQHVPFVIFATAFDQYAIRAFEVNALDYLLKPIEKERLHEAVERARSALPRREEHTERLRRLAANIRVRAVFLPRIVIQKGSDVELFDSDKVAMLSREGRRVRAYTSEGRFETNYGDLDELEPQLDPFLFLRLGADHIVNLQFISEIIPWAGGRYNVVLHDADRTEVQLTRSQAMLLKNKLEGNI</sequence>
<dbReference type="InterPro" id="IPR007492">
    <property type="entry name" value="LytTR_DNA-bd_dom"/>
</dbReference>
<evidence type="ECO:0000259" key="4">
    <source>
        <dbReference type="PROSITE" id="PS50930"/>
    </source>
</evidence>
<protein>
    <submittedName>
        <fullName evidence="5">Response regulator transcription factor</fullName>
    </submittedName>
</protein>
<comment type="caution">
    <text evidence="5">The sequence shown here is derived from an EMBL/GenBank/DDBJ whole genome shotgun (WGS) entry which is preliminary data.</text>
</comment>
<accession>A0A7V2AUL1</accession>
<dbReference type="GO" id="GO:0006355">
    <property type="term" value="P:regulation of DNA-templated transcription"/>
    <property type="evidence" value="ECO:0007669"/>
    <property type="project" value="TreeGrafter"/>
</dbReference>
<dbReference type="PROSITE" id="PS50110">
    <property type="entry name" value="RESPONSE_REGULATORY"/>
    <property type="match status" value="1"/>
</dbReference>
<dbReference type="GO" id="GO:0000976">
    <property type="term" value="F:transcription cis-regulatory region binding"/>
    <property type="evidence" value="ECO:0007669"/>
    <property type="project" value="TreeGrafter"/>
</dbReference>
<feature type="domain" description="Response regulatory" evidence="3">
    <location>
        <begin position="3"/>
        <end position="116"/>
    </location>
</feature>
<dbReference type="Gene3D" id="2.40.50.1020">
    <property type="entry name" value="LytTr DNA-binding domain"/>
    <property type="match status" value="1"/>
</dbReference>
<dbReference type="GO" id="GO:0000156">
    <property type="term" value="F:phosphorelay response regulator activity"/>
    <property type="evidence" value="ECO:0007669"/>
    <property type="project" value="TreeGrafter"/>
</dbReference>
<dbReference type="Pfam" id="PF00072">
    <property type="entry name" value="Response_reg"/>
    <property type="match status" value="1"/>
</dbReference>
<reference evidence="5" key="1">
    <citation type="journal article" date="2020" name="mSystems">
        <title>Genome- and Community-Level Interaction Insights into Carbon Utilization and Element Cycling Functions of Hydrothermarchaeota in Hydrothermal Sediment.</title>
        <authorList>
            <person name="Zhou Z."/>
            <person name="Liu Y."/>
            <person name="Xu W."/>
            <person name="Pan J."/>
            <person name="Luo Z.H."/>
            <person name="Li M."/>
        </authorList>
    </citation>
    <scope>NUCLEOTIDE SEQUENCE [LARGE SCALE GENOMIC DNA]</scope>
    <source>
        <strain evidence="5">SpSt-1233</strain>
    </source>
</reference>
<dbReference type="InterPro" id="IPR001789">
    <property type="entry name" value="Sig_transdc_resp-reg_receiver"/>
</dbReference>
<keyword evidence="1" id="KW-0238">DNA-binding</keyword>
<dbReference type="SMART" id="SM00448">
    <property type="entry name" value="REC"/>
    <property type="match status" value="1"/>
</dbReference>
<dbReference type="SUPFAM" id="SSF52172">
    <property type="entry name" value="CheY-like"/>
    <property type="match status" value="1"/>
</dbReference>
<organism evidence="5">
    <name type="scientific">Eiseniibacteriota bacterium</name>
    <dbReference type="NCBI Taxonomy" id="2212470"/>
    <lineage>
        <taxon>Bacteria</taxon>
        <taxon>Candidatus Eiseniibacteriota</taxon>
    </lineage>
</organism>
<evidence type="ECO:0000259" key="3">
    <source>
        <dbReference type="PROSITE" id="PS50110"/>
    </source>
</evidence>
<dbReference type="PROSITE" id="PS50930">
    <property type="entry name" value="HTH_LYTTR"/>
    <property type="match status" value="1"/>
</dbReference>
<name>A0A7V2AUL1_UNCEI</name>
<dbReference type="PANTHER" id="PTHR48111:SF69">
    <property type="entry name" value="RESPONSE REGULATOR RECEIVER"/>
    <property type="match status" value="1"/>
</dbReference>
<dbReference type="GO" id="GO:0005829">
    <property type="term" value="C:cytosol"/>
    <property type="evidence" value="ECO:0007669"/>
    <property type="project" value="TreeGrafter"/>
</dbReference>
<dbReference type="Proteomes" id="UP000886069">
    <property type="component" value="Unassembled WGS sequence"/>
</dbReference>
<dbReference type="GO" id="GO:0032993">
    <property type="term" value="C:protein-DNA complex"/>
    <property type="evidence" value="ECO:0007669"/>
    <property type="project" value="TreeGrafter"/>
</dbReference>
<keyword evidence="2" id="KW-0597">Phosphoprotein</keyword>
<dbReference type="AlphaFoldDB" id="A0A7V2AUL1"/>
<evidence type="ECO:0000313" key="5">
    <source>
        <dbReference type="EMBL" id="HER43554.1"/>
    </source>
</evidence>
<evidence type="ECO:0000256" key="1">
    <source>
        <dbReference type="ARBA" id="ARBA00023125"/>
    </source>
</evidence>
<proteinExistence type="predicted"/>
<dbReference type="InterPro" id="IPR011006">
    <property type="entry name" value="CheY-like_superfamily"/>
</dbReference>
<dbReference type="PANTHER" id="PTHR48111">
    <property type="entry name" value="REGULATOR OF RPOS"/>
    <property type="match status" value="1"/>
</dbReference>
<dbReference type="EMBL" id="DSEC01000263">
    <property type="protein sequence ID" value="HER43554.1"/>
    <property type="molecule type" value="Genomic_DNA"/>
</dbReference>
<feature type="domain" description="HTH LytTR-type" evidence="4">
    <location>
        <begin position="146"/>
        <end position="253"/>
    </location>
</feature>
<dbReference type="SMART" id="SM00850">
    <property type="entry name" value="LytTR"/>
    <property type="match status" value="1"/>
</dbReference>
<dbReference type="InterPro" id="IPR039420">
    <property type="entry name" value="WalR-like"/>
</dbReference>
<evidence type="ECO:0000256" key="2">
    <source>
        <dbReference type="PROSITE-ProRule" id="PRU00169"/>
    </source>
</evidence>
<gene>
    <name evidence="5" type="ORF">ENO08_03755</name>
</gene>